<evidence type="ECO:0000313" key="4">
    <source>
        <dbReference type="Proteomes" id="UP001149090"/>
    </source>
</evidence>
<comment type="caution">
    <text evidence="3">The sequence shown here is derived from an EMBL/GenBank/DDBJ whole genome shotgun (WGS) entry which is preliminary data.</text>
</comment>
<dbReference type="GO" id="GO:0003924">
    <property type="term" value="F:GTPase activity"/>
    <property type="evidence" value="ECO:0007669"/>
    <property type="project" value="InterPro"/>
</dbReference>
<dbReference type="InterPro" id="IPR005225">
    <property type="entry name" value="Small_GTP-bd"/>
</dbReference>
<keyword evidence="2" id="KW-0342">GTP-binding</keyword>
<evidence type="ECO:0000313" key="3">
    <source>
        <dbReference type="EMBL" id="KAJ5071373.1"/>
    </source>
</evidence>
<dbReference type="Gene3D" id="3.40.50.300">
    <property type="entry name" value="P-loop containing nucleotide triphosphate hydrolases"/>
    <property type="match status" value="1"/>
</dbReference>
<evidence type="ECO:0000256" key="2">
    <source>
        <dbReference type="ARBA" id="ARBA00023134"/>
    </source>
</evidence>
<dbReference type="GO" id="GO:0005525">
    <property type="term" value="F:GTP binding"/>
    <property type="evidence" value="ECO:0007669"/>
    <property type="project" value="UniProtKB-KW"/>
</dbReference>
<sequence length="190" mass="21597">MTTSKINCVIIGDKSVGKTTALMVYSQKEFPKNDIPMTCEKIDVDVSNDKTEAILSLFDYSGKEHLNELDSNDLNVDVFLIMFSTVDRDSFENIKTKWFQEIRKKDLQTPIVLIGTKIDLRNDPNYLQDHEIEPITKEEGTKLAKELGAIDYQEISSLSLENIDNLFRSSISSGLKRKIANSKKENCLIL</sequence>
<dbReference type="PROSITE" id="PS51419">
    <property type="entry name" value="RAB"/>
    <property type="match status" value="1"/>
</dbReference>
<dbReference type="Pfam" id="PF00071">
    <property type="entry name" value="Ras"/>
    <property type="match status" value="1"/>
</dbReference>
<keyword evidence="1" id="KW-0547">Nucleotide-binding</keyword>
<dbReference type="CDD" id="cd00157">
    <property type="entry name" value="Rho"/>
    <property type="match status" value="1"/>
</dbReference>
<accession>A0A9Q0LER1</accession>
<dbReference type="InterPro" id="IPR027417">
    <property type="entry name" value="P-loop_NTPase"/>
</dbReference>
<dbReference type="InterPro" id="IPR003578">
    <property type="entry name" value="Small_GTPase_Rho"/>
</dbReference>
<proteinExistence type="predicted"/>
<protein>
    <submittedName>
        <fullName evidence="3">Rho-related protein racd-related</fullName>
    </submittedName>
</protein>
<evidence type="ECO:0000256" key="1">
    <source>
        <dbReference type="ARBA" id="ARBA00022741"/>
    </source>
</evidence>
<dbReference type="EMBL" id="JAPDFW010000089">
    <property type="protein sequence ID" value="KAJ5071373.1"/>
    <property type="molecule type" value="Genomic_DNA"/>
</dbReference>
<dbReference type="PRINTS" id="PR00449">
    <property type="entry name" value="RASTRNSFRMNG"/>
</dbReference>
<dbReference type="InterPro" id="IPR001806">
    <property type="entry name" value="Small_GTPase"/>
</dbReference>
<dbReference type="GO" id="GO:0007264">
    <property type="term" value="P:small GTPase-mediated signal transduction"/>
    <property type="evidence" value="ECO:0007669"/>
    <property type="project" value="InterPro"/>
</dbReference>
<dbReference type="PROSITE" id="PS51420">
    <property type="entry name" value="RHO"/>
    <property type="match status" value="1"/>
</dbReference>
<name>A0A9Q0LER1_ANAIG</name>
<dbReference type="SMART" id="SM00173">
    <property type="entry name" value="RAS"/>
    <property type="match status" value="1"/>
</dbReference>
<dbReference type="AlphaFoldDB" id="A0A9Q0LER1"/>
<keyword evidence="4" id="KW-1185">Reference proteome</keyword>
<dbReference type="Proteomes" id="UP001149090">
    <property type="component" value="Unassembled WGS sequence"/>
</dbReference>
<organism evidence="3 4">
    <name type="scientific">Anaeramoeba ignava</name>
    <name type="common">Anaerobic marine amoeba</name>
    <dbReference type="NCBI Taxonomy" id="1746090"/>
    <lineage>
        <taxon>Eukaryota</taxon>
        <taxon>Metamonada</taxon>
        <taxon>Anaeramoebidae</taxon>
        <taxon>Anaeramoeba</taxon>
    </lineage>
</organism>
<dbReference type="SMART" id="SM00175">
    <property type="entry name" value="RAB"/>
    <property type="match status" value="1"/>
</dbReference>
<dbReference type="SMART" id="SM00174">
    <property type="entry name" value="RHO"/>
    <property type="match status" value="1"/>
</dbReference>
<dbReference type="PROSITE" id="PS51421">
    <property type="entry name" value="RAS"/>
    <property type="match status" value="1"/>
</dbReference>
<dbReference type="OrthoDB" id="8830751at2759"/>
<dbReference type="PANTHER" id="PTHR24072">
    <property type="entry name" value="RHO FAMILY GTPASE"/>
    <property type="match status" value="1"/>
</dbReference>
<dbReference type="SUPFAM" id="SSF52540">
    <property type="entry name" value="P-loop containing nucleoside triphosphate hydrolases"/>
    <property type="match status" value="1"/>
</dbReference>
<reference evidence="3" key="1">
    <citation type="submission" date="2022-10" db="EMBL/GenBank/DDBJ databases">
        <title>Novel sulphate-reducing endosymbionts in the free-living metamonad Anaeramoeba.</title>
        <authorList>
            <person name="Jerlstrom-Hultqvist J."/>
            <person name="Cepicka I."/>
            <person name="Gallot-Lavallee L."/>
            <person name="Salas-Leiva D."/>
            <person name="Curtis B.A."/>
            <person name="Zahonova K."/>
            <person name="Pipaliya S."/>
            <person name="Dacks J."/>
            <person name="Roger A.J."/>
        </authorList>
    </citation>
    <scope>NUCLEOTIDE SEQUENCE</scope>
    <source>
        <strain evidence="3">BMAN</strain>
    </source>
</reference>
<gene>
    <name evidence="3" type="ORF">M0811_10435</name>
</gene>
<dbReference type="NCBIfam" id="TIGR00231">
    <property type="entry name" value="small_GTP"/>
    <property type="match status" value="1"/>
</dbReference>